<protein>
    <submittedName>
        <fullName evidence="1">Uncharacterized protein</fullName>
    </submittedName>
</protein>
<proteinExistence type="predicted"/>
<organism evidence="1 2">
    <name type="scientific">Methylorubrum extorquens</name>
    <name type="common">Methylobacterium dichloromethanicum</name>
    <name type="synonym">Methylobacterium extorquens</name>
    <dbReference type="NCBI Taxonomy" id="408"/>
    <lineage>
        <taxon>Bacteria</taxon>
        <taxon>Pseudomonadati</taxon>
        <taxon>Pseudomonadota</taxon>
        <taxon>Alphaproteobacteria</taxon>
        <taxon>Hyphomicrobiales</taxon>
        <taxon>Methylobacteriaceae</taxon>
        <taxon>Methylorubrum</taxon>
    </lineage>
</organism>
<comment type="caution">
    <text evidence="1">The sequence shown here is derived from an EMBL/GenBank/DDBJ whole genome shotgun (WGS) entry which is preliminary data.</text>
</comment>
<accession>A0A1S1PCX4</accession>
<gene>
    <name evidence="1" type="ORF">BK022_02745</name>
</gene>
<sequence>MIELQAGFWSSDGTGRQSTFAATPMLAGLGDAAPRILFRSGANLILKDKAKLVTPYTGTAQTRRLSADLSEWTESVRASEIRVDAPDVVWVDDGAVSIPHGTKAGGPITISVGDFEFYRVFNNGAFSQGGRAYGHWSQSLPSARRAQILIDAEPVALLDYSASHPRMLYAQAGIPLDGDPYEVSGFERDVAKVGLLVVLNAASRQEGIKAMARKIAGERAVIDEDRKTAKALLEALEARHAPIRGQFYRGTGLACQRIEADILADVARQARKEGIVTLPVHDELIAQARHSSRVTELMTDAWRKRLGADPAIKAG</sequence>
<dbReference type="EMBL" id="MNAO01000016">
    <property type="protein sequence ID" value="OHV17874.1"/>
    <property type="molecule type" value="Genomic_DNA"/>
</dbReference>
<evidence type="ECO:0000313" key="1">
    <source>
        <dbReference type="EMBL" id="OHV17874.1"/>
    </source>
</evidence>
<evidence type="ECO:0000313" key="2">
    <source>
        <dbReference type="Proteomes" id="UP000180215"/>
    </source>
</evidence>
<name>A0A1S1PCX4_METEX</name>
<reference evidence="1 2" key="1">
    <citation type="submission" date="2016-10" db="EMBL/GenBank/DDBJ databases">
        <title>Draft genome sequence of Methylobacterium extorquens CP3, a seed endophyte of Crotalaria pumila with plant growth-promoting and metal tolerance properties.</title>
        <authorList>
            <person name="Sanchez-Lopez A.S."/>
            <person name="Van Hamme J.D."/>
            <person name="Thijs S."/>
            <person name="Mcammond B.M."/>
            <person name="Stevens V."/>
            <person name="Gonzalez-Chavez M.D.C."/>
            <person name="Vangronsveld J."/>
        </authorList>
    </citation>
    <scope>NUCLEOTIDE SEQUENCE [LARGE SCALE GENOMIC DNA]</scope>
    <source>
        <strain evidence="1 2">CP3</strain>
    </source>
</reference>
<dbReference type="Proteomes" id="UP000180215">
    <property type="component" value="Unassembled WGS sequence"/>
</dbReference>
<dbReference type="AlphaFoldDB" id="A0A1S1PCX4"/>